<dbReference type="EMBL" id="BHVP01000134">
    <property type="protein sequence ID" value="GCA77371.1"/>
    <property type="molecule type" value="Genomic_DNA"/>
</dbReference>
<dbReference type="AlphaFoldDB" id="A0A5A5RW06"/>
<comment type="caution">
    <text evidence="1">The sequence shown here is derived from an EMBL/GenBank/DDBJ whole genome shotgun (WGS) entry which is preliminary data.</text>
</comment>
<gene>
    <name evidence="1" type="ORF">MiTe_04225</name>
</gene>
<sequence>MSQLQITDLVLVNSEYDQVQDITEYDYRNIMGGCGKDKDKVEVKIETKKDGTTVVTITITKQ</sequence>
<organism evidence="1 2">
    <name type="scientific">Microcystis aeruginosa NIES-2520</name>
    <dbReference type="NCBI Taxonomy" id="2303982"/>
    <lineage>
        <taxon>Bacteria</taxon>
        <taxon>Bacillati</taxon>
        <taxon>Cyanobacteriota</taxon>
        <taxon>Cyanophyceae</taxon>
        <taxon>Oscillatoriophycideae</taxon>
        <taxon>Chroococcales</taxon>
        <taxon>Microcystaceae</taxon>
        <taxon>Microcystis</taxon>
    </lineage>
</organism>
<reference evidence="1 2" key="1">
    <citation type="submission" date="2018-09" db="EMBL/GenBank/DDBJ databases">
        <title>Evolutionary history of phycoerythrin pigmentation in the water bloom-forming cyanobacterium Microcystis aeruginosa.</title>
        <authorList>
            <person name="Tanabe Y."/>
            <person name="Tanabe Y."/>
            <person name="Yamaguchi H."/>
        </authorList>
    </citation>
    <scope>NUCLEOTIDE SEQUENCE [LARGE SCALE GENOMIC DNA]</scope>
    <source>
        <strain evidence="1 2">NIES-2520</strain>
    </source>
</reference>
<evidence type="ECO:0000313" key="1">
    <source>
        <dbReference type="EMBL" id="GCA77371.1"/>
    </source>
</evidence>
<protein>
    <submittedName>
        <fullName evidence="1">Uncharacterized protein</fullName>
    </submittedName>
</protein>
<dbReference type="RefSeq" id="WP_149988246.1">
    <property type="nucleotide sequence ID" value="NZ_BHVP01000134.1"/>
</dbReference>
<evidence type="ECO:0000313" key="2">
    <source>
        <dbReference type="Proteomes" id="UP000324917"/>
    </source>
</evidence>
<name>A0A5A5RW06_MICAE</name>
<dbReference type="Proteomes" id="UP000324917">
    <property type="component" value="Unassembled WGS sequence"/>
</dbReference>
<proteinExistence type="predicted"/>
<accession>A0A5A5RW06</accession>